<proteinExistence type="predicted"/>
<evidence type="ECO:0000256" key="1">
    <source>
        <dbReference type="SAM" id="MobiDB-lite"/>
    </source>
</evidence>
<feature type="compositionally biased region" description="Polar residues" evidence="1">
    <location>
        <begin position="105"/>
        <end position="120"/>
    </location>
</feature>
<gene>
    <name evidence="2" type="ORF">PI35.0140</name>
</gene>
<sequence length="126" mass="14416">MHQDIRCTPTSLKVTDELLEHVSAQGIVLAFDKRKDHRWISDINDFEIQVGWKSLKSFEDLNEPLTDLAKQICVLVDSYAQQSDGQRLQDSWQTLQSGEQQQQSRPITSSTCDTRTSQQGARPARR</sequence>
<dbReference type="EMBL" id="AJ893356">
    <property type="protein sequence ID" value="CAI72263.1"/>
    <property type="molecule type" value="Genomic_DNA"/>
</dbReference>
<dbReference type="AlphaFoldDB" id="Q572K8"/>
<feature type="compositionally biased region" description="Low complexity" evidence="1">
    <location>
        <begin position="91"/>
        <end position="104"/>
    </location>
</feature>
<reference evidence="2" key="1">
    <citation type="journal article" date="2005" name="Proc. Natl. Acad. Sci. U.S.A.">
        <title>An ancestral oomycete locus contains late blight avirulence gene Avr3a, encoding a protein that is recognized in the host cytoplasm.</title>
        <authorList>
            <person name="Armstrong M.R."/>
            <person name="Whisson S.C."/>
            <person name="Pritchard L."/>
            <person name="Bos J.I.B."/>
            <person name="Venter E."/>
            <person name="Avrova A.O."/>
            <person name="Rehmany A.P."/>
            <person name="Bohme U."/>
            <person name="Brooks K."/>
            <person name="Cherevach I."/>
            <person name="Hamlin N."/>
            <person name="White B."/>
            <person name="Fraser A."/>
            <person name="Lord A."/>
            <person name="Quail M.A."/>
            <person name="Churcher C."/>
            <person name="Hall N."/>
            <person name="Berriman M."/>
            <person name="Kamoun S."/>
            <person name="Beyon J.L."/>
            <person name="Birch P.R.J."/>
        </authorList>
    </citation>
    <scope>NUCLEOTIDE SEQUENCE</scope>
</reference>
<protein>
    <submittedName>
        <fullName evidence="2">Uncharacterized protein</fullName>
    </submittedName>
</protein>
<accession>Q572K8</accession>
<evidence type="ECO:0000313" key="2">
    <source>
        <dbReference type="EMBL" id="CAI72263.1"/>
    </source>
</evidence>
<organism evidence="2">
    <name type="scientific">Phytophthora infestans</name>
    <name type="common">Potato late blight agent</name>
    <name type="synonym">Botrytis infestans</name>
    <dbReference type="NCBI Taxonomy" id="4787"/>
    <lineage>
        <taxon>Eukaryota</taxon>
        <taxon>Sar</taxon>
        <taxon>Stramenopiles</taxon>
        <taxon>Oomycota</taxon>
        <taxon>Peronosporomycetes</taxon>
        <taxon>Peronosporales</taxon>
        <taxon>Peronosporaceae</taxon>
        <taxon>Phytophthora</taxon>
    </lineage>
</organism>
<feature type="region of interest" description="Disordered" evidence="1">
    <location>
        <begin position="87"/>
        <end position="126"/>
    </location>
</feature>
<name>Q572K8_PHYIN</name>